<sequence length="212" mass="23866">MPGAHSMSGMASTFSTDTRVTLWFDQWTTATPWTYLLTMIFLLFLGMFHRFLGAVKSQLERRWKERGYHEERDAKAVRGERSATGTIRGHVLRWSRALQPQVVRLVDPDLEQETQRLSPSSSQTFAEQESEKQPSSMTKKFWVASAPWSIKKDGIGAAIEFMRALIGYILMLAVMTYNVGFLFAVTGSVLLGELVFRRYTQGAPGAQEGGCS</sequence>
<feature type="region of interest" description="Disordered" evidence="6">
    <location>
        <begin position="114"/>
        <end position="133"/>
    </location>
</feature>
<keyword evidence="8" id="KW-1185">Reference proteome</keyword>
<dbReference type="PANTHER" id="PTHR12483:SF27">
    <property type="entry name" value="COPPER TRANSPORT PROTEIN CTR1"/>
    <property type="match status" value="1"/>
</dbReference>
<proteinExistence type="inferred from homology"/>
<comment type="subcellular location">
    <subcellularLocation>
        <location evidence="1 5">Membrane</location>
        <topology evidence="1 5">Multi-pass membrane protein</topology>
    </subcellularLocation>
</comment>
<evidence type="ECO:0000256" key="6">
    <source>
        <dbReference type="SAM" id="MobiDB-lite"/>
    </source>
</evidence>
<comment type="similarity">
    <text evidence="5">Belongs to the copper transporter (Ctr) (TC 1.A.56) family. SLC31A subfamily.</text>
</comment>
<keyword evidence="4 5" id="KW-0472">Membrane</keyword>
<dbReference type="OrthoDB" id="73901at2759"/>
<name>A0A9P4SFR3_9PEZI</name>
<keyword evidence="5" id="KW-0187">Copper transport</keyword>
<dbReference type="GO" id="GO:0005886">
    <property type="term" value="C:plasma membrane"/>
    <property type="evidence" value="ECO:0007669"/>
    <property type="project" value="TreeGrafter"/>
</dbReference>
<comment type="caution">
    <text evidence="7">The sequence shown here is derived from an EMBL/GenBank/DDBJ whole genome shotgun (WGS) entry which is preliminary data.</text>
</comment>
<keyword evidence="2 5" id="KW-0812">Transmembrane</keyword>
<evidence type="ECO:0000256" key="4">
    <source>
        <dbReference type="ARBA" id="ARBA00023136"/>
    </source>
</evidence>
<feature type="transmembrane region" description="Helical" evidence="5">
    <location>
        <begin position="165"/>
        <end position="191"/>
    </location>
</feature>
<feature type="transmembrane region" description="Helical" evidence="5">
    <location>
        <begin position="33"/>
        <end position="52"/>
    </location>
</feature>
<dbReference type="AlphaFoldDB" id="A0A9P4SFR3"/>
<keyword evidence="5" id="KW-0406">Ion transport</keyword>
<dbReference type="EMBL" id="MU006091">
    <property type="protein sequence ID" value="KAF2841705.1"/>
    <property type="molecule type" value="Genomic_DNA"/>
</dbReference>
<keyword evidence="5" id="KW-0186">Copper</keyword>
<evidence type="ECO:0000313" key="7">
    <source>
        <dbReference type="EMBL" id="KAF2841705.1"/>
    </source>
</evidence>
<keyword evidence="3 5" id="KW-1133">Transmembrane helix</keyword>
<feature type="compositionally biased region" description="Polar residues" evidence="6">
    <location>
        <begin position="115"/>
        <end position="133"/>
    </location>
</feature>
<dbReference type="Pfam" id="PF04145">
    <property type="entry name" value="Ctr"/>
    <property type="match status" value="1"/>
</dbReference>
<dbReference type="Proteomes" id="UP000799429">
    <property type="component" value="Unassembled WGS sequence"/>
</dbReference>
<dbReference type="GO" id="GO:0005375">
    <property type="term" value="F:copper ion transmembrane transporter activity"/>
    <property type="evidence" value="ECO:0007669"/>
    <property type="project" value="UniProtKB-UniRule"/>
</dbReference>
<protein>
    <recommendedName>
        <fullName evidence="5">Copper transport protein</fullName>
    </recommendedName>
</protein>
<evidence type="ECO:0000256" key="3">
    <source>
        <dbReference type="ARBA" id="ARBA00022989"/>
    </source>
</evidence>
<organism evidence="7 8">
    <name type="scientific">Patellaria atrata CBS 101060</name>
    <dbReference type="NCBI Taxonomy" id="1346257"/>
    <lineage>
        <taxon>Eukaryota</taxon>
        <taxon>Fungi</taxon>
        <taxon>Dikarya</taxon>
        <taxon>Ascomycota</taxon>
        <taxon>Pezizomycotina</taxon>
        <taxon>Dothideomycetes</taxon>
        <taxon>Dothideomycetes incertae sedis</taxon>
        <taxon>Patellariales</taxon>
        <taxon>Patellariaceae</taxon>
        <taxon>Patellaria</taxon>
    </lineage>
</organism>
<evidence type="ECO:0000256" key="1">
    <source>
        <dbReference type="ARBA" id="ARBA00004141"/>
    </source>
</evidence>
<keyword evidence="5" id="KW-0813">Transport</keyword>
<evidence type="ECO:0000256" key="2">
    <source>
        <dbReference type="ARBA" id="ARBA00022692"/>
    </source>
</evidence>
<accession>A0A9P4SFR3</accession>
<dbReference type="PANTHER" id="PTHR12483">
    <property type="entry name" value="SOLUTE CARRIER FAMILY 31 COPPER TRANSPORTERS"/>
    <property type="match status" value="1"/>
</dbReference>
<reference evidence="7" key="1">
    <citation type="journal article" date="2020" name="Stud. Mycol.">
        <title>101 Dothideomycetes genomes: a test case for predicting lifestyles and emergence of pathogens.</title>
        <authorList>
            <person name="Haridas S."/>
            <person name="Albert R."/>
            <person name="Binder M."/>
            <person name="Bloem J."/>
            <person name="Labutti K."/>
            <person name="Salamov A."/>
            <person name="Andreopoulos B."/>
            <person name="Baker S."/>
            <person name="Barry K."/>
            <person name="Bills G."/>
            <person name="Bluhm B."/>
            <person name="Cannon C."/>
            <person name="Castanera R."/>
            <person name="Culley D."/>
            <person name="Daum C."/>
            <person name="Ezra D."/>
            <person name="Gonzalez J."/>
            <person name="Henrissat B."/>
            <person name="Kuo A."/>
            <person name="Liang C."/>
            <person name="Lipzen A."/>
            <person name="Lutzoni F."/>
            <person name="Magnuson J."/>
            <person name="Mondo S."/>
            <person name="Nolan M."/>
            <person name="Ohm R."/>
            <person name="Pangilinan J."/>
            <person name="Park H.-J."/>
            <person name="Ramirez L."/>
            <person name="Alfaro M."/>
            <person name="Sun H."/>
            <person name="Tritt A."/>
            <person name="Yoshinaga Y."/>
            <person name="Zwiers L.-H."/>
            <person name="Turgeon B."/>
            <person name="Goodwin S."/>
            <person name="Spatafora J."/>
            <person name="Crous P."/>
            <person name="Grigoriev I."/>
        </authorList>
    </citation>
    <scope>NUCLEOTIDE SEQUENCE</scope>
    <source>
        <strain evidence="7">CBS 101060</strain>
    </source>
</reference>
<evidence type="ECO:0000313" key="8">
    <source>
        <dbReference type="Proteomes" id="UP000799429"/>
    </source>
</evidence>
<evidence type="ECO:0000256" key="5">
    <source>
        <dbReference type="RuleBase" id="RU367022"/>
    </source>
</evidence>
<gene>
    <name evidence="7" type="ORF">M501DRAFT_1000984</name>
</gene>
<dbReference type="InterPro" id="IPR007274">
    <property type="entry name" value="Cop_transporter"/>
</dbReference>